<dbReference type="Proteomes" id="UP000020773">
    <property type="component" value="Unassembled WGS sequence"/>
</dbReference>
<dbReference type="PATRIC" id="fig|1339316.3.peg.3243"/>
<organism evidence="1 2">
    <name type="scientific">Bacteroides fragilis str. 3998T(B)3</name>
    <dbReference type="NCBI Taxonomy" id="1339316"/>
    <lineage>
        <taxon>Bacteria</taxon>
        <taxon>Pseudomonadati</taxon>
        <taxon>Bacteroidota</taxon>
        <taxon>Bacteroidia</taxon>
        <taxon>Bacteroidales</taxon>
        <taxon>Bacteroidaceae</taxon>
        <taxon>Bacteroides</taxon>
    </lineage>
</organism>
<sequence>MLIGHAKDYFMLTFFTLHIRDSSVCIESEGFNQTISYY</sequence>
<protein>
    <submittedName>
        <fullName evidence="1">Uncharacterized protein</fullName>
    </submittedName>
</protein>
<proteinExistence type="predicted"/>
<accession>A0A015V3E7</accession>
<gene>
    <name evidence="1" type="ORF">M125_3425</name>
</gene>
<evidence type="ECO:0000313" key="2">
    <source>
        <dbReference type="Proteomes" id="UP000020773"/>
    </source>
</evidence>
<evidence type="ECO:0000313" key="1">
    <source>
        <dbReference type="EMBL" id="EXY89876.1"/>
    </source>
</evidence>
<comment type="caution">
    <text evidence="1">The sequence shown here is derived from an EMBL/GenBank/DDBJ whole genome shotgun (WGS) entry which is preliminary data.</text>
</comment>
<dbReference type="EMBL" id="JGDB01000220">
    <property type="protein sequence ID" value="EXY89876.1"/>
    <property type="molecule type" value="Genomic_DNA"/>
</dbReference>
<reference evidence="1 2" key="1">
    <citation type="submission" date="2014-02" db="EMBL/GenBank/DDBJ databases">
        <authorList>
            <person name="Sears C."/>
            <person name="Carroll K."/>
            <person name="Sack B.R."/>
            <person name="Qadri F."/>
            <person name="Myers L.L."/>
            <person name="Chung G.-T."/>
            <person name="Escheverria P."/>
            <person name="Fraser C.M."/>
            <person name="Sadzewicz L."/>
            <person name="Shefchek K.A."/>
            <person name="Tallon L."/>
            <person name="Das S.P."/>
            <person name="Daugherty S."/>
            <person name="Mongodin E.F."/>
        </authorList>
    </citation>
    <scope>NUCLEOTIDE SEQUENCE [LARGE SCALE GENOMIC DNA]</scope>
    <source>
        <strain evidence="2">3998T(B)3</strain>
    </source>
</reference>
<name>A0A015V3E7_BACFG</name>
<dbReference type="AlphaFoldDB" id="A0A015V3E7"/>